<gene>
    <name evidence="1" type="ORF">F945_02199</name>
</gene>
<proteinExistence type="predicted"/>
<sequence length="202" mass="23340">MVDNNDFSPLNIPSLDNEVKMCSADELLDPLLCNSIVKILNYHTTVPYTFNMNQSQWSKVKNKYPFEHDLAIRFGLEFDLRQFNESMLGRYSFHTMMYLRFTMYAQKHSLDDGGKFIIELSKDTLKARVAISKRNFGEVVDLSLSNASKPVLAGNAIAMHANRGPYYINENLYRDIFGRSYDPAMRSHFIQQYQYSSPISGF</sequence>
<dbReference type="Proteomes" id="UP000014568">
    <property type="component" value="Unassembled WGS sequence"/>
</dbReference>
<keyword evidence="2" id="KW-1185">Reference proteome</keyword>
<reference evidence="1 2" key="1">
    <citation type="submission" date="2013-06" db="EMBL/GenBank/DDBJ databases">
        <title>The Genome Sequence of Acinetobacter rudis CIP 110305.</title>
        <authorList>
            <consortium name="The Broad Institute Genome Sequencing Platform"/>
            <consortium name="The Broad Institute Genome Sequencing Center for Infectious Disease"/>
            <person name="Cerqueira G."/>
            <person name="Feldgarden M."/>
            <person name="Courvalin P."/>
            <person name="Perichon B."/>
            <person name="Grillot-Courvalin C."/>
            <person name="Clermont D."/>
            <person name="Rocha E."/>
            <person name="Yoon E.-J."/>
            <person name="Nemec A."/>
            <person name="Young S.K."/>
            <person name="Zeng Q."/>
            <person name="Gargeya S."/>
            <person name="Fitzgerald M."/>
            <person name="Abouelleil A."/>
            <person name="Alvarado L."/>
            <person name="Berlin A.M."/>
            <person name="Chapman S.B."/>
            <person name="Dewar J."/>
            <person name="Goldberg J."/>
            <person name="Griggs A."/>
            <person name="Gujja S."/>
            <person name="Hansen M."/>
            <person name="Howarth C."/>
            <person name="Imamovic A."/>
            <person name="Larimer J."/>
            <person name="McCowan C."/>
            <person name="Murphy C."/>
            <person name="Pearson M."/>
            <person name="Priest M."/>
            <person name="Roberts A."/>
            <person name="Saif S."/>
            <person name="Shea T."/>
            <person name="Sykes S."/>
            <person name="Wortman J."/>
            <person name="Nusbaum C."/>
            <person name="Birren B."/>
        </authorList>
    </citation>
    <scope>NUCLEOTIDE SEQUENCE [LARGE SCALE GENOMIC DNA]</scope>
    <source>
        <strain evidence="1 2">CIP 110305</strain>
    </source>
</reference>
<dbReference type="STRING" id="632955.GCA_000829675_03375"/>
<dbReference type="HOGENOM" id="CLU_102447_0_0_6"/>
<name>S3MXK9_9GAMM</name>
<evidence type="ECO:0000313" key="1">
    <source>
        <dbReference type="EMBL" id="EPF72147.1"/>
    </source>
</evidence>
<dbReference type="PATRIC" id="fig|421052.3.peg.2141"/>
<accession>S3MXK9</accession>
<protein>
    <submittedName>
        <fullName evidence="1">Uncharacterized protein</fullName>
    </submittedName>
</protein>
<dbReference type="RefSeq" id="WP_016656603.1">
    <property type="nucleotide sequence ID" value="NZ_KE340353.1"/>
</dbReference>
<dbReference type="eggNOG" id="ENOG5031MDR">
    <property type="taxonomic scope" value="Bacteria"/>
</dbReference>
<dbReference type="OrthoDB" id="6695444at2"/>
<dbReference type="AlphaFoldDB" id="S3MXK9"/>
<dbReference type="EMBL" id="ATGI01000030">
    <property type="protein sequence ID" value="EPF72147.1"/>
    <property type="molecule type" value="Genomic_DNA"/>
</dbReference>
<comment type="caution">
    <text evidence="1">The sequence shown here is derived from an EMBL/GenBank/DDBJ whole genome shotgun (WGS) entry which is preliminary data.</text>
</comment>
<organism evidence="1 2">
    <name type="scientific">Acinetobacter rudis CIP 110305</name>
    <dbReference type="NCBI Taxonomy" id="421052"/>
    <lineage>
        <taxon>Bacteria</taxon>
        <taxon>Pseudomonadati</taxon>
        <taxon>Pseudomonadota</taxon>
        <taxon>Gammaproteobacteria</taxon>
        <taxon>Moraxellales</taxon>
        <taxon>Moraxellaceae</taxon>
        <taxon>Acinetobacter</taxon>
    </lineage>
</organism>
<evidence type="ECO:0000313" key="2">
    <source>
        <dbReference type="Proteomes" id="UP000014568"/>
    </source>
</evidence>